<evidence type="ECO:0000256" key="2">
    <source>
        <dbReference type="ARBA" id="ARBA00022679"/>
    </source>
</evidence>
<keyword evidence="1 4" id="KW-0489">Methyltransferase</keyword>
<dbReference type="Pfam" id="PF03602">
    <property type="entry name" value="Cons_hypoth95"/>
    <property type="match status" value="1"/>
</dbReference>
<dbReference type="EMBL" id="VUNQ01000001">
    <property type="protein sequence ID" value="MSU00061.1"/>
    <property type="molecule type" value="Genomic_DNA"/>
</dbReference>
<dbReference type="PIRSF" id="PIRSF004553">
    <property type="entry name" value="CHP00095"/>
    <property type="match status" value="1"/>
</dbReference>
<proteinExistence type="predicted"/>
<dbReference type="GO" id="GO:0052913">
    <property type="term" value="F:16S rRNA (guanine(966)-N(2))-methyltransferase activity"/>
    <property type="evidence" value="ECO:0007669"/>
    <property type="project" value="UniProtKB-EC"/>
</dbReference>
<comment type="caution">
    <text evidence="4">The sequence shown here is derived from an EMBL/GenBank/DDBJ whole genome shotgun (WGS) entry which is preliminary data.</text>
</comment>
<evidence type="ECO:0000256" key="1">
    <source>
        <dbReference type="ARBA" id="ARBA00022603"/>
    </source>
</evidence>
<dbReference type="InterPro" id="IPR004398">
    <property type="entry name" value="RNA_MeTrfase_RsmD"/>
</dbReference>
<evidence type="ECO:0000313" key="5">
    <source>
        <dbReference type="Proteomes" id="UP000469523"/>
    </source>
</evidence>
<organism evidence="4 5">
    <name type="scientific">Tissierella pigra</name>
    <dbReference type="NCBI Taxonomy" id="2607614"/>
    <lineage>
        <taxon>Bacteria</taxon>
        <taxon>Bacillati</taxon>
        <taxon>Bacillota</taxon>
        <taxon>Tissierellia</taxon>
        <taxon>Tissierellales</taxon>
        <taxon>Tissierellaceae</taxon>
        <taxon>Tissierella</taxon>
    </lineage>
</organism>
<dbReference type="EC" id="2.1.1.171" evidence="4"/>
<accession>A0A6N7XDF1</accession>
<protein>
    <submittedName>
        <fullName evidence="4">16S rRNA (Guanine(966)-N(2))-methyltransferase RsmD</fullName>
        <ecNumber evidence="4">2.1.1.171</ecNumber>
    </submittedName>
</protein>
<evidence type="ECO:0000256" key="3">
    <source>
        <dbReference type="SAM" id="MobiDB-lite"/>
    </source>
</evidence>
<dbReference type="InterPro" id="IPR029063">
    <property type="entry name" value="SAM-dependent_MTases_sf"/>
</dbReference>
<dbReference type="NCBIfam" id="TIGR00095">
    <property type="entry name" value="16S rRNA (guanine(966)-N(2))-methyltransferase RsmD"/>
    <property type="match status" value="1"/>
</dbReference>
<dbReference type="PANTHER" id="PTHR43542:SF1">
    <property type="entry name" value="METHYLTRANSFERASE"/>
    <property type="match status" value="1"/>
</dbReference>
<dbReference type="CDD" id="cd02440">
    <property type="entry name" value="AdoMet_MTases"/>
    <property type="match status" value="1"/>
</dbReference>
<sequence>MRVISGLRKGHRLKSPKGMNVRPTEDKTKESLFNILGHIDEDSIILDGFGGSGSMGIEFLSRGAKLCYFVDNSMDSINIIKENLAHTKFTDRSFVIKSDIIVSIRNFRDKKLEFNYIYLDPPFFKEGFIQNILEKVNEANILAENGLIIIEHEKELELEEILYSFEKTDLRRYGSKSLSFYRKRQ</sequence>
<dbReference type="RefSeq" id="WP_154438234.1">
    <property type="nucleotide sequence ID" value="NZ_JAHLPJ010000001.1"/>
</dbReference>
<evidence type="ECO:0000313" key="4">
    <source>
        <dbReference type="EMBL" id="MSU00061.1"/>
    </source>
</evidence>
<dbReference type="PANTHER" id="PTHR43542">
    <property type="entry name" value="METHYLTRANSFERASE"/>
    <property type="match status" value="1"/>
</dbReference>
<dbReference type="SUPFAM" id="SSF53335">
    <property type="entry name" value="S-adenosyl-L-methionine-dependent methyltransferases"/>
    <property type="match status" value="1"/>
</dbReference>
<keyword evidence="2 4" id="KW-0808">Transferase</keyword>
<name>A0A6N7XDF1_9FIRM</name>
<keyword evidence="5" id="KW-1185">Reference proteome</keyword>
<gene>
    <name evidence="4" type="primary">rsmD</name>
    <name evidence="4" type="ORF">FYJ83_01095</name>
</gene>
<dbReference type="AlphaFoldDB" id="A0A6N7XDF1"/>
<reference evidence="4 5" key="1">
    <citation type="submission" date="2019-09" db="EMBL/GenBank/DDBJ databases">
        <title>In-depth cultivation of the pig gut microbiome towards novel bacterial diversity and tailored functional studies.</title>
        <authorList>
            <person name="Wylensek D."/>
            <person name="Hitch T.C.A."/>
            <person name="Clavel T."/>
        </authorList>
    </citation>
    <scope>NUCLEOTIDE SEQUENCE [LARGE SCALE GENOMIC DNA]</scope>
    <source>
        <strain evidence="4 5">WCA3-693-APC-4?</strain>
    </source>
</reference>
<dbReference type="Proteomes" id="UP000469523">
    <property type="component" value="Unassembled WGS sequence"/>
</dbReference>
<dbReference type="Gene3D" id="3.40.50.150">
    <property type="entry name" value="Vaccinia Virus protein VP39"/>
    <property type="match status" value="1"/>
</dbReference>
<feature type="region of interest" description="Disordered" evidence="3">
    <location>
        <begin position="1"/>
        <end position="24"/>
    </location>
</feature>